<feature type="domain" description="Transposase IS116/IS110/IS902 C-terminal" evidence="2">
    <location>
        <begin position="211"/>
        <end position="291"/>
    </location>
</feature>
<evidence type="ECO:0000313" key="3">
    <source>
        <dbReference type="EMBL" id="EHK52339.1"/>
    </source>
</evidence>
<dbReference type="Pfam" id="PF01548">
    <property type="entry name" value="DEDD_Tnp_IS110"/>
    <property type="match status" value="1"/>
</dbReference>
<dbReference type="InterPro" id="IPR003346">
    <property type="entry name" value="Transposase_20"/>
</dbReference>
<dbReference type="Pfam" id="PF02371">
    <property type="entry name" value="Transposase_20"/>
    <property type="match status" value="1"/>
</dbReference>
<evidence type="ECO:0000313" key="4">
    <source>
        <dbReference type="Proteomes" id="UP000003250"/>
    </source>
</evidence>
<name>H0I3Y2_9HYPH</name>
<dbReference type="GO" id="GO:0006313">
    <property type="term" value="P:DNA transposition"/>
    <property type="evidence" value="ECO:0007669"/>
    <property type="project" value="InterPro"/>
</dbReference>
<dbReference type="PATRIC" id="fig|1107882.3.peg.6931"/>
<dbReference type="GO" id="GO:0004803">
    <property type="term" value="F:transposase activity"/>
    <property type="evidence" value="ECO:0007669"/>
    <property type="project" value="InterPro"/>
</dbReference>
<dbReference type="PANTHER" id="PTHR33055:SF3">
    <property type="entry name" value="PUTATIVE TRANSPOSASE FOR IS117-RELATED"/>
    <property type="match status" value="1"/>
</dbReference>
<protein>
    <submittedName>
        <fullName evidence="3">Transposase</fullName>
    </submittedName>
</protein>
<dbReference type="EMBL" id="AHAM01000338">
    <property type="protein sequence ID" value="EHK52339.1"/>
    <property type="molecule type" value="Genomic_DNA"/>
</dbReference>
<keyword evidence="4" id="KW-1185">Reference proteome</keyword>
<reference evidence="3 4" key="1">
    <citation type="journal article" date="2012" name="J. Bacteriol.">
        <title>Draft Genome Sequence of Mesorhizobium alhagi CCNWXJ12-2T, a Novel Salt-Resistant Species Isolated from the Desert of Northwestern China.</title>
        <authorList>
            <person name="Zhou M."/>
            <person name="Chen W."/>
            <person name="Chen H."/>
            <person name="Wei G."/>
        </authorList>
    </citation>
    <scope>NUCLEOTIDE SEQUENCE [LARGE SCALE GENOMIC DNA]</scope>
    <source>
        <strain evidence="3 4">CCNWXJ12-2</strain>
    </source>
</reference>
<feature type="domain" description="Transposase IS110-like N-terminal" evidence="1">
    <location>
        <begin position="5"/>
        <end position="149"/>
    </location>
</feature>
<organism evidence="3 4">
    <name type="scientific">Mesorhizobium alhagi CCNWXJ12-2</name>
    <dbReference type="NCBI Taxonomy" id="1107882"/>
    <lineage>
        <taxon>Bacteria</taxon>
        <taxon>Pseudomonadati</taxon>
        <taxon>Pseudomonadota</taxon>
        <taxon>Alphaproteobacteria</taxon>
        <taxon>Hyphomicrobiales</taxon>
        <taxon>Phyllobacteriaceae</taxon>
        <taxon>Allomesorhizobium</taxon>
    </lineage>
</organism>
<proteinExistence type="predicted"/>
<sequence length="538" mass="59243">MTEYIGLDVSMKETAVSIRREGERIWRGKCASDPNIIAELVRKRAPAAKRIVFETGPLSVWFYHSLRSVGLPAVCIDARHAKAALDMAANKTDANDADGLAHLAEVGFFREVRVKGFDSMLTRTLVAARTRLVRITVELSNQIRGIMKTFGLLVPAGKGTTFEKNVRSLLTDQNELAPIVLPMLEAWRGIRIRAAELGRQLVADARQSQACRTLMSIPGIGVITATSFVTAIENPDNFKKSRSVAAWIGLTTRRYQSGEVDYDGHISRRGDRHLRGLLYEAAAVILTRCSTESSLRTWGLKLRERIGFKRAAVAVARKLMAAELKKPATVFDRLNISVFHDPRSIAASRANAYRFLDDNRRDLFIPFAADVVVTDLAMAQKLTVSGRRLPQQILLQYIWREDVLLEGKRFGQFTGETTSALCGGTLALDIDGNCLGWMRKPGTLPLIKGSRKRQAEEEEVKLGKARREAFLNALAARIAAGRIGDGVAGGAAGLLQKSIAPLTAEWVDGNLRFALSPHIGIGGDEDEEMGERPWQISS</sequence>
<evidence type="ECO:0000259" key="1">
    <source>
        <dbReference type="Pfam" id="PF01548"/>
    </source>
</evidence>
<gene>
    <name evidence="3" type="ORF">MAXJ12_35996</name>
</gene>
<dbReference type="GO" id="GO:0003677">
    <property type="term" value="F:DNA binding"/>
    <property type="evidence" value="ECO:0007669"/>
    <property type="project" value="InterPro"/>
</dbReference>
<dbReference type="PANTHER" id="PTHR33055">
    <property type="entry name" value="TRANSPOSASE FOR INSERTION SEQUENCE ELEMENT IS1111A"/>
    <property type="match status" value="1"/>
</dbReference>
<dbReference type="Proteomes" id="UP000003250">
    <property type="component" value="Unassembled WGS sequence"/>
</dbReference>
<dbReference type="AlphaFoldDB" id="H0I3Y2"/>
<accession>H0I3Y2</accession>
<dbReference type="InterPro" id="IPR002525">
    <property type="entry name" value="Transp_IS110-like_N"/>
</dbReference>
<evidence type="ECO:0000259" key="2">
    <source>
        <dbReference type="Pfam" id="PF02371"/>
    </source>
</evidence>
<dbReference type="NCBIfam" id="NF033542">
    <property type="entry name" value="transpos_IS110"/>
    <property type="match status" value="1"/>
</dbReference>
<dbReference type="InterPro" id="IPR047650">
    <property type="entry name" value="Transpos_IS110"/>
</dbReference>